<feature type="region of interest" description="Disordered" evidence="1">
    <location>
        <begin position="94"/>
        <end position="124"/>
    </location>
</feature>
<gene>
    <name evidence="2" type="ORF">QFZ56_008082</name>
</gene>
<evidence type="ECO:0000313" key="3">
    <source>
        <dbReference type="Proteomes" id="UP001243364"/>
    </source>
</evidence>
<reference evidence="2 3" key="1">
    <citation type="submission" date="2023-07" db="EMBL/GenBank/DDBJ databases">
        <title>Comparative genomics of wheat-associated soil bacteria to identify genetic determinants of phenazine resistance.</title>
        <authorList>
            <person name="Mouncey N."/>
        </authorList>
    </citation>
    <scope>NUCLEOTIDE SEQUENCE [LARGE SCALE GENOMIC DNA]</scope>
    <source>
        <strain evidence="2 3">W4I19-2</strain>
    </source>
</reference>
<protein>
    <submittedName>
        <fullName evidence="2">Uncharacterized protein</fullName>
    </submittedName>
</protein>
<keyword evidence="3" id="KW-1185">Reference proteome</keyword>
<evidence type="ECO:0000256" key="1">
    <source>
        <dbReference type="SAM" id="MobiDB-lite"/>
    </source>
</evidence>
<accession>A0ABU0QFQ2</accession>
<name>A0ABU0QFQ2_STRAH</name>
<proteinExistence type="predicted"/>
<dbReference type="RefSeq" id="WP_307050689.1">
    <property type="nucleotide sequence ID" value="NZ_JAUSYA010000002.1"/>
</dbReference>
<dbReference type="EMBL" id="JAUSYA010000002">
    <property type="protein sequence ID" value="MDQ0689036.1"/>
    <property type="molecule type" value="Genomic_DNA"/>
</dbReference>
<organism evidence="2 3">
    <name type="scientific">Streptomyces achromogenes</name>
    <dbReference type="NCBI Taxonomy" id="67255"/>
    <lineage>
        <taxon>Bacteria</taxon>
        <taxon>Bacillati</taxon>
        <taxon>Actinomycetota</taxon>
        <taxon>Actinomycetes</taxon>
        <taxon>Kitasatosporales</taxon>
        <taxon>Streptomycetaceae</taxon>
        <taxon>Streptomyces</taxon>
    </lineage>
</organism>
<evidence type="ECO:0000313" key="2">
    <source>
        <dbReference type="EMBL" id="MDQ0689036.1"/>
    </source>
</evidence>
<sequence>MSLMPFVVAVEPDDLTALNDVVKAGKKAEREWLTETRKTYGVQFLRGKALSEARKMIRIEFRRLRETGKLAGTRDLVVARAVRAELKRRRMDAGYDPVPTEDAAMPGRRVGTGPHHYQRSGSEPTKLTGRMAVRLPGALGDQLVRACHWTSAPAVAALWEWQTRWGDGPEVILREAERTGAVTVIDVWCAITAPRPDADSIMEKARLQAQVVTTGDIIRAAVKRAIR</sequence>
<dbReference type="Proteomes" id="UP001243364">
    <property type="component" value="Unassembled WGS sequence"/>
</dbReference>
<comment type="caution">
    <text evidence="2">The sequence shown here is derived from an EMBL/GenBank/DDBJ whole genome shotgun (WGS) entry which is preliminary data.</text>
</comment>